<evidence type="ECO:0000313" key="3">
    <source>
        <dbReference type="Proteomes" id="UP000799302"/>
    </source>
</evidence>
<evidence type="ECO:0000313" key="2">
    <source>
        <dbReference type="EMBL" id="KAF2664703.1"/>
    </source>
</evidence>
<reference evidence="2" key="1">
    <citation type="journal article" date="2020" name="Stud. Mycol.">
        <title>101 Dothideomycetes genomes: a test case for predicting lifestyles and emergence of pathogens.</title>
        <authorList>
            <person name="Haridas S."/>
            <person name="Albert R."/>
            <person name="Binder M."/>
            <person name="Bloem J."/>
            <person name="Labutti K."/>
            <person name="Salamov A."/>
            <person name="Andreopoulos B."/>
            <person name="Baker S."/>
            <person name="Barry K."/>
            <person name="Bills G."/>
            <person name="Bluhm B."/>
            <person name="Cannon C."/>
            <person name="Castanera R."/>
            <person name="Culley D."/>
            <person name="Daum C."/>
            <person name="Ezra D."/>
            <person name="Gonzalez J."/>
            <person name="Henrissat B."/>
            <person name="Kuo A."/>
            <person name="Liang C."/>
            <person name="Lipzen A."/>
            <person name="Lutzoni F."/>
            <person name="Magnuson J."/>
            <person name="Mondo S."/>
            <person name="Nolan M."/>
            <person name="Ohm R."/>
            <person name="Pangilinan J."/>
            <person name="Park H.-J."/>
            <person name="Ramirez L."/>
            <person name="Alfaro M."/>
            <person name="Sun H."/>
            <person name="Tritt A."/>
            <person name="Yoshinaga Y."/>
            <person name="Zwiers L.-H."/>
            <person name="Turgeon B."/>
            <person name="Goodwin S."/>
            <person name="Spatafora J."/>
            <person name="Crous P."/>
            <person name="Grigoriev I."/>
        </authorList>
    </citation>
    <scope>NUCLEOTIDE SEQUENCE</scope>
    <source>
        <strain evidence="2">CBS 115976</strain>
    </source>
</reference>
<sequence length="772" mass="84753">MLVAYEFVIGHMAEVQSRPLRLVVYLLLLSTANGQQYVVEPSLEESEQCYQKHLDWKSRVRGLETDPSITTTHYFTTLYQTLKPVGNGISYSCQDGIPRFQLTSTRSLQTSSFSFIKTEYRATYLPYVSEEPPTCSVNSQLCSKILRSYEADRLRAPNEYHPLPGFGWDRLEGGVHVFPPGCPEPLKCHFINRGYIGNNVRLLFWPPAESSKAVCGLQPEMEPVNKENDHVAPSITKPRTFTTDAITFPGWDSWYMTATETILTNGQLLWSGSYSNDLEAVRQYTSSSMLYGNFTFVEPKKSQVLYLAHHPISVAIGNRYCVTSTAAGVQNITTISSLADETGDCMTWSQLLPAGILTVDVRDVYSLRPKIKPEESASFAYQVAQGQFGVDRSMEIEEEVVQLNIAHLLNPVPASEYFNARPDCWGRQTHCATITADTHAPRLYIHPRVWQSLLPKRLGLVCPGHLLEDPPLELPGGYATGDILDALAGLSIPRPIAQINHGTTNNQSPGMTMGEDLSGSGPEFAMGAQADPVLPTAIFPYHVPTGTATPGIVAYAPGPAPTTQPKGIHNNPSPAQAVKDLEESLKLSKQTLSTITSYATGDSAPTNDIDRVSLNRQITQLNGRIESVIVTKDPSHPVFNLGIIHELQSRLGRFNNDLENILEKGQQSGTDEDDSLRNLRDKVGQLNEDVETIIHSGGTTGDKGGFAGPYPAREGKSAASLVDSDNMKTKYAEWSSGAARTLSTTKQSTANRVQPFLGPLIGTGFIAGWFWL</sequence>
<organism evidence="2 3">
    <name type="scientific">Microthyrium microscopicum</name>
    <dbReference type="NCBI Taxonomy" id="703497"/>
    <lineage>
        <taxon>Eukaryota</taxon>
        <taxon>Fungi</taxon>
        <taxon>Dikarya</taxon>
        <taxon>Ascomycota</taxon>
        <taxon>Pezizomycotina</taxon>
        <taxon>Dothideomycetes</taxon>
        <taxon>Dothideomycetes incertae sedis</taxon>
        <taxon>Microthyriales</taxon>
        <taxon>Microthyriaceae</taxon>
        <taxon>Microthyrium</taxon>
    </lineage>
</organism>
<dbReference type="EMBL" id="MU004242">
    <property type="protein sequence ID" value="KAF2664703.1"/>
    <property type="molecule type" value="Genomic_DNA"/>
</dbReference>
<evidence type="ECO:0000256" key="1">
    <source>
        <dbReference type="SAM" id="SignalP"/>
    </source>
</evidence>
<accession>A0A6A6U0D3</accession>
<proteinExistence type="predicted"/>
<dbReference type="Proteomes" id="UP000799302">
    <property type="component" value="Unassembled WGS sequence"/>
</dbReference>
<keyword evidence="3" id="KW-1185">Reference proteome</keyword>
<protein>
    <submittedName>
        <fullName evidence="2">Uncharacterized protein</fullName>
    </submittedName>
</protein>
<keyword evidence="1" id="KW-0732">Signal</keyword>
<dbReference type="AlphaFoldDB" id="A0A6A6U0D3"/>
<gene>
    <name evidence="2" type="ORF">BT63DRAFT_418048</name>
</gene>
<feature type="signal peptide" evidence="1">
    <location>
        <begin position="1"/>
        <end position="34"/>
    </location>
</feature>
<feature type="chain" id="PRO_5025570632" evidence="1">
    <location>
        <begin position="35"/>
        <end position="772"/>
    </location>
</feature>
<name>A0A6A6U0D3_9PEZI</name>